<dbReference type="GO" id="GO:0005886">
    <property type="term" value="C:plasma membrane"/>
    <property type="evidence" value="ECO:0007669"/>
    <property type="project" value="UniProtKB-SubCell"/>
</dbReference>
<evidence type="ECO:0000256" key="5">
    <source>
        <dbReference type="ARBA" id="ARBA00023136"/>
    </source>
</evidence>
<dbReference type="OrthoDB" id="5615941at2"/>
<gene>
    <name evidence="8" type="ORF">NH26_17855</name>
</gene>
<organism evidence="8 9">
    <name type="scientific">Flammeovirga pacifica</name>
    <dbReference type="NCBI Taxonomy" id="915059"/>
    <lineage>
        <taxon>Bacteria</taxon>
        <taxon>Pseudomonadati</taxon>
        <taxon>Bacteroidota</taxon>
        <taxon>Cytophagia</taxon>
        <taxon>Cytophagales</taxon>
        <taxon>Flammeovirgaceae</taxon>
        <taxon>Flammeovirga</taxon>
    </lineage>
</organism>
<dbReference type="InterPro" id="IPR011577">
    <property type="entry name" value="Cyt_b561_bac/Ni-Hgenase"/>
</dbReference>
<feature type="transmembrane region" description="Helical" evidence="6">
    <location>
        <begin position="74"/>
        <end position="92"/>
    </location>
</feature>
<keyword evidence="2" id="KW-1003">Cell membrane</keyword>
<comment type="subcellular location">
    <subcellularLocation>
        <location evidence="1">Cell membrane</location>
        <topology evidence="1">Multi-pass membrane protein</topology>
    </subcellularLocation>
</comment>
<dbReference type="PANTHER" id="PTHR30485">
    <property type="entry name" value="NI/FE-HYDROGENASE 1 B-TYPE CYTOCHROME SUBUNIT"/>
    <property type="match status" value="1"/>
</dbReference>
<dbReference type="GO" id="GO:0020037">
    <property type="term" value="F:heme binding"/>
    <property type="evidence" value="ECO:0007669"/>
    <property type="project" value="TreeGrafter"/>
</dbReference>
<dbReference type="InterPro" id="IPR051542">
    <property type="entry name" value="Hydrogenase_cytochrome"/>
</dbReference>
<evidence type="ECO:0000256" key="6">
    <source>
        <dbReference type="SAM" id="Phobius"/>
    </source>
</evidence>
<evidence type="ECO:0000313" key="8">
    <source>
        <dbReference type="EMBL" id="OHX68075.1"/>
    </source>
</evidence>
<feature type="domain" description="Cytochrome b561 bacterial/Ni-hydrogenase" evidence="7">
    <location>
        <begin position="6"/>
        <end position="187"/>
    </location>
</feature>
<dbReference type="RefSeq" id="WP_044220217.1">
    <property type="nucleotide sequence ID" value="NZ_JRYR02000001.1"/>
</dbReference>
<evidence type="ECO:0000256" key="3">
    <source>
        <dbReference type="ARBA" id="ARBA00022692"/>
    </source>
</evidence>
<evidence type="ECO:0000313" key="9">
    <source>
        <dbReference type="Proteomes" id="UP000179797"/>
    </source>
</evidence>
<dbReference type="EMBL" id="JRYR02000001">
    <property type="protein sequence ID" value="OHX68075.1"/>
    <property type="molecule type" value="Genomic_DNA"/>
</dbReference>
<sequence>MTNDTFSKPHRILHWLIAFTMLFITLTVFLRMNWMNKYLMSDIITEQLSSLDIDITKKQSIKIAKVIRGQMWTWHIYAGYLMIALLSLRVVLNIKERGFKLTTITSSEASSKDKFQWVLYASFYVLVAASLMTGMFVINDIGDHKLMEDLHKLSLYYLVGFLVMHLVGVVIAELTDQKNIISEMISGKNK</sequence>
<keyword evidence="4 6" id="KW-1133">Transmembrane helix</keyword>
<dbReference type="InterPro" id="IPR016174">
    <property type="entry name" value="Di-haem_cyt_TM"/>
</dbReference>
<dbReference type="GO" id="GO:0022904">
    <property type="term" value="P:respiratory electron transport chain"/>
    <property type="evidence" value="ECO:0007669"/>
    <property type="project" value="InterPro"/>
</dbReference>
<evidence type="ECO:0000256" key="2">
    <source>
        <dbReference type="ARBA" id="ARBA00022475"/>
    </source>
</evidence>
<dbReference type="PANTHER" id="PTHR30485:SF2">
    <property type="entry name" value="BLL0597 PROTEIN"/>
    <property type="match status" value="1"/>
</dbReference>
<keyword evidence="9" id="KW-1185">Reference proteome</keyword>
<name>A0A1S1Z4S0_FLAPC</name>
<keyword evidence="5 6" id="KW-0472">Membrane</keyword>
<feature type="transmembrane region" description="Helical" evidence="6">
    <location>
        <begin position="154"/>
        <end position="174"/>
    </location>
</feature>
<proteinExistence type="predicted"/>
<dbReference type="Gene3D" id="1.20.950.20">
    <property type="entry name" value="Transmembrane di-heme cytochromes, Chain C"/>
    <property type="match status" value="1"/>
</dbReference>
<evidence type="ECO:0000259" key="7">
    <source>
        <dbReference type="Pfam" id="PF01292"/>
    </source>
</evidence>
<keyword evidence="3 6" id="KW-0812">Transmembrane</keyword>
<reference evidence="8 9" key="1">
    <citation type="journal article" date="2012" name="Int. J. Syst. Evol. Microbiol.">
        <title>Flammeovirga pacifica sp. nov., isolated from deep-sea sediment.</title>
        <authorList>
            <person name="Xu H."/>
            <person name="Fu Y."/>
            <person name="Yang N."/>
            <person name="Ding Z."/>
            <person name="Lai Q."/>
            <person name="Zeng R."/>
        </authorList>
    </citation>
    <scope>NUCLEOTIDE SEQUENCE [LARGE SCALE GENOMIC DNA]</scope>
    <source>
        <strain evidence="9">DSM 24597 / LMG 26175 / WPAGA1</strain>
    </source>
</reference>
<dbReference type="GO" id="GO:0009055">
    <property type="term" value="F:electron transfer activity"/>
    <property type="evidence" value="ECO:0007669"/>
    <property type="project" value="InterPro"/>
</dbReference>
<protein>
    <recommendedName>
        <fullName evidence="7">Cytochrome b561 bacterial/Ni-hydrogenase domain-containing protein</fullName>
    </recommendedName>
</protein>
<feature type="transmembrane region" description="Helical" evidence="6">
    <location>
        <begin position="12"/>
        <end position="32"/>
    </location>
</feature>
<comment type="caution">
    <text evidence="8">The sequence shown here is derived from an EMBL/GenBank/DDBJ whole genome shotgun (WGS) entry which is preliminary data.</text>
</comment>
<feature type="transmembrane region" description="Helical" evidence="6">
    <location>
        <begin position="117"/>
        <end position="138"/>
    </location>
</feature>
<accession>A0A1S1Z4S0</accession>
<dbReference type="SUPFAM" id="SSF81342">
    <property type="entry name" value="Transmembrane di-heme cytochromes"/>
    <property type="match status" value="1"/>
</dbReference>
<dbReference type="Pfam" id="PF01292">
    <property type="entry name" value="Ni_hydr_CYTB"/>
    <property type="match status" value="1"/>
</dbReference>
<dbReference type="AlphaFoldDB" id="A0A1S1Z4S0"/>
<evidence type="ECO:0000256" key="1">
    <source>
        <dbReference type="ARBA" id="ARBA00004651"/>
    </source>
</evidence>
<evidence type="ECO:0000256" key="4">
    <source>
        <dbReference type="ARBA" id="ARBA00022989"/>
    </source>
</evidence>
<dbReference type="Proteomes" id="UP000179797">
    <property type="component" value="Unassembled WGS sequence"/>
</dbReference>